<dbReference type="GO" id="GO:0043138">
    <property type="term" value="F:3'-5' DNA helicase activity"/>
    <property type="evidence" value="ECO:0007669"/>
    <property type="project" value="TreeGrafter"/>
</dbReference>
<dbReference type="AlphaFoldDB" id="A0A426V1W8"/>
<dbReference type="InterPro" id="IPR014016">
    <property type="entry name" value="UvrD-like_ATP-bd"/>
</dbReference>
<dbReference type="GO" id="GO:0003677">
    <property type="term" value="F:DNA binding"/>
    <property type="evidence" value="ECO:0007669"/>
    <property type="project" value="InterPro"/>
</dbReference>
<evidence type="ECO:0000256" key="4">
    <source>
        <dbReference type="ARBA" id="ARBA00022840"/>
    </source>
</evidence>
<feature type="compositionally biased region" description="Basic residues" evidence="6">
    <location>
        <begin position="20"/>
        <end position="38"/>
    </location>
</feature>
<feature type="region of interest" description="Disordered" evidence="6">
    <location>
        <begin position="1"/>
        <end position="417"/>
    </location>
</feature>
<evidence type="ECO:0000256" key="1">
    <source>
        <dbReference type="ARBA" id="ARBA00022741"/>
    </source>
</evidence>
<feature type="binding site" evidence="5">
    <location>
        <begin position="631"/>
        <end position="638"/>
    </location>
    <ligand>
        <name>ATP</name>
        <dbReference type="ChEBI" id="CHEBI:30616"/>
    </ligand>
</feature>
<proteinExistence type="predicted"/>
<keyword evidence="3 5" id="KW-0347">Helicase</keyword>
<keyword evidence="9" id="KW-1185">Reference proteome</keyword>
<dbReference type="SUPFAM" id="SSF52540">
    <property type="entry name" value="P-loop containing nucleoside triphosphate hydrolases"/>
    <property type="match status" value="1"/>
</dbReference>
<evidence type="ECO:0000256" key="2">
    <source>
        <dbReference type="ARBA" id="ARBA00022801"/>
    </source>
</evidence>
<evidence type="ECO:0000256" key="3">
    <source>
        <dbReference type="ARBA" id="ARBA00022806"/>
    </source>
</evidence>
<dbReference type="InterPro" id="IPR000212">
    <property type="entry name" value="DNA_helicase_UvrD/REP"/>
</dbReference>
<evidence type="ECO:0000259" key="7">
    <source>
        <dbReference type="PROSITE" id="PS51198"/>
    </source>
</evidence>
<dbReference type="GO" id="GO:0005829">
    <property type="term" value="C:cytosol"/>
    <property type="evidence" value="ECO:0007669"/>
    <property type="project" value="TreeGrafter"/>
</dbReference>
<keyword evidence="4 5" id="KW-0067">ATP-binding</keyword>
<name>A0A426V1W8_9ACTN</name>
<dbReference type="GO" id="GO:0016787">
    <property type="term" value="F:hydrolase activity"/>
    <property type="evidence" value="ECO:0007669"/>
    <property type="project" value="UniProtKB-UniRule"/>
</dbReference>
<dbReference type="NCBIfam" id="NF041254">
    <property type="entry name" value="motor_HelR"/>
    <property type="match status" value="1"/>
</dbReference>
<feature type="compositionally biased region" description="Low complexity" evidence="6">
    <location>
        <begin position="137"/>
        <end position="156"/>
    </location>
</feature>
<accession>A0A426V1W8</accession>
<feature type="compositionally biased region" description="Basic and acidic residues" evidence="6">
    <location>
        <begin position="363"/>
        <end position="385"/>
    </location>
</feature>
<gene>
    <name evidence="8" type="ORF">EIW28_07530</name>
</gene>
<evidence type="ECO:0000313" key="8">
    <source>
        <dbReference type="EMBL" id="RRS00889.1"/>
    </source>
</evidence>
<feature type="compositionally biased region" description="Basic residues" evidence="6">
    <location>
        <begin position="387"/>
        <end position="400"/>
    </location>
</feature>
<feature type="compositionally biased region" description="Basic residues" evidence="6">
    <location>
        <begin position="286"/>
        <end position="300"/>
    </location>
</feature>
<evidence type="ECO:0000313" key="9">
    <source>
        <dbReference type="Proteomes" id="UP000277256"/>
    </source>
</evidence>
<keyword evidence="2 5" id="KW-0378">Hydrolase</keyword>
<dbReference type="PANTHER" id="PTHR11070">
    <property type="entry name" value="UVRD / RECB / PCRA DNA HELICASE FAMILY MEMBER"/>
    <property type="match status" value="1"/>
</dbReference>
<feature type="compositionally biased region" description="Low complexity" evidence="6">
    <location>
        <begin position="401"/>
        <end position="411"/>
    </location>
</feature>
<dbReference type="PROSITE" id="PS51198">
    <property type="entry name" value="UVRD_HELICASE_ATP_BIND"/>
    <property type="match status" value="1"/>
</dbReference>
<feature type="domain" description="UvrD-like helicase ATP-binding" evidence="7">
    <location>
        <begin position="610"/>
        <end position="1010"/>
    </location>
</feature>
<comment type="caution">
    <text evidence="8">The sequence shown here is derived from an EMBL/GenBank/DDBJ whole genome shotgun (WGS) entry which is preliminary data.</text>
</comment>
<feature type="compositionally biased region" description="Basic residues" evidence="6">
    <location>
        <begin position="118"/>
        <end position="136"/>
    </location>
</feature>
<organism evidence="8 9">
    <name type="scientific">Glycomyces terrestris</name>
    <dbReference type="NCBI Taxonomy" id="2493553"/>
    <lineage>
        <taxon>Bacteria</taxon>
        <taxon>Bacillati</taxon>
        <taxon>Actinomycetota</taxon>
        <taxon>Actinomycetes</taxon>
        <taxon>Glycomycetales</taxon>
        <taxon>Glycomycetaceae</taxon>
        <taxon>Glycomyces</taxon>
    </lineage>
</organism>
<feature type="compositionally biased region" description="Basic residues" evidence="6">
    <location>
        <begin position="185"/>
        <end position="222"/>
    </location>
</feature>
<dbReference type="InterPro" id="IPR027417">
    <property type="entry name" value="P-loop_NTPase"/>
</dbReference>
<feature type="compositionally biased region" description="Low complexity" evidence="6">
    <location>
        <begin position="66"/>
        <end position="82"/>
    </location>
</feature>
<dbReference type="Proteomes" id="UP000277256">
    <property type="component" value="Unassembled WGS sequence"/>
</dbReference>
<feature type="compositionally biased region" description="Basic residues" evidence="6">
    <location>
        <begin position="266"/>
        <end position="278"/>
    </location>
</feature>
<feature type="compositionally biased region" description="Basic residues" evidence="6">
    <location>
        <begin position="314"/>
        <end position="328"/>
    </location>
</feature>
<keyword evidence="1 5" id="KW-0547">Nucleotide-binding</keyword>
<dbReference type="GO" id="GO:0000725">
    <property type="term" value="P:recombinational repair"/>
    <property type="evidence" value="ECO:0007669"/>
    <property type="project" value="TreeGrafter"/>
</dbReference>
<evidence type="ECO:0000256" key="5">
    <source>
        <dbReference type="PROSITE-ProRule" id="PRU00560"/>
    </source>
</evidence>
<dbReference type="EMBL" id="RSEB01000002">
    <property type="protein sequence ID" value="RRS00889.1"/>
    <property type="molecule type" value="Genomic_DNA"/>
</dbReference>
<feature type="compositionally biased region" description="Basic residues" evidence="6">
    <location>
        <begin position="53"/>
        <end position="65"/>
    </location>
</feature>
<sequence>MRSAETGAGHASVDDDLRIARRRRADRGARRGTARAGRRGGGVRAAGRGVRAPPRRPRRRTRAARGTRAAQDQRRPAAVARGRAPDRLRARRRPVRDGAPRGRGLRRRRRGGPAAGRGRARGRAARRAVPLRRVRAGRAALAAAPPAPAAGEAVPGGRERQPGPVGGRRREPAVPVRPGPERAPRRGGARRGRGRARLPPRGRAAARHRPAARALARGRRVTGRPDRRVVRAGRAAAPGRPGGVPRRRRAAGVHRLRLHAVPVREGRRRRGGRGRARARAPDRRLPRLGRARRQRPRLLRGGREQPPEAVPAHGGRRAPRRRGHHPQGRGRGGAAGRGPPDRRPAVLGRAGRRARHRRRARRPGPDVRRDGRGPGDRARTRDAGVRGRGRRGHRHRRRGPGRAAPQRGGPPVSAPRASAFDLPERLSAKADPALIAADERHFADIAATLERSVADLSAQLAALRRAPGGTGRFEGQDAADRDRDIHRLTGRIATLRRYGLDLCLGKAVGRDGTTVYIGRIGLTDGAGRRLLVDWRSPAAEPFFGATHGEPMGLESRRRYRWTGGRITDYWDEVFDADGFAGHAAALDDQSAFIASLGTERSERMRDVLGTIQADQDAVIRAPASGALVVDGGPGTGKTVVALHRAAYLLYSDPRLGHHRGDILVVGPSEPYLAYVSDVLPSLGEEGVQTCTLRDLVPGGADLPAEADPEVARLKASAELVRAVEAAARRYELPPQRGMRLDTPWGEAYLSAADWADAFGAAGPAVAHNEARDLVWRELVAIVLAKLPEDAAEEPLRRDLARDREFRTAFDKAWPLIEPADLVAAFWASPEFLAWCAPHLGNAEVARLQRPDPFAWTASDLPLLDAARRRLGDAEASRRARRREAEIAAEREVIDKVVEDILEAGDGNVEEMVILHGADLQDALVHYEDLEEADPDPLAGPFAHIVVDEAQELTDAEWQMLLQRCPSRSFTIVGDRAQARRGFTESWTERLERVGMGRVDIRSLTINYRTPEEVMAEAERVVRAALPDANVPTSVRRGGVPVGRGSRADLEGLLEDWLASHPEGTACVIGDPGFAARPRVRSLTPELSKGLEFDLVVLVDPEDFGDGIEGAVDRYVAMTRATQRLVVLTS</sequence>
<feature type="compositionally biased region" description="Basic residues" evidence="6">
    <location>
        <begin position="245"/>
        <end position="258"/>
    </location>
</feature>
<dbReference type="OrthoDB" id="9787585at2"/>
<dbReference type="PANTHER" id="PTHR11070:SF45">
    <property type="entry name" value="DNA 3'-5' HELICASE"/>
    <property type="match status" value="1"/>
</dbReference>
<dbReference type="GO" id="GO:0005524">
    <property type="term" value="F:ATP binding"/>
    <property type="evidence" value="ECO:0007669"/>
    <property type="project" value="UniProtKB-UniRule"/>
</dbReference>
<protein>
    <recommendedName>
        <fullName evidence="7">UvrD-like helicase ATP-binding domain-containing protein</fullName>
    </recommendedName>
</protein>
<evidence type="ECO:0000256" key="6">
    <source>
        <dbReference type="SAM" id="MobiDB-lite"/>
    </source>
</evidence>
<reference evidence="8 9" key="1">
    <citation type="submission" date="2018-12" db="EMBL/GenBank/DDBJ databases">
        <title>Glycomyces sp. YIM 121974 draft genome.</title>
        <authorList>
            <person name="Li Q."/>
        </authorList>
    </citation>
    <scope>NUCLEOTIDE SEQUENCE [LARGE SCALE GENOMIC DNA]</scope>
    <source>
        <strain evidence="8 9">YIM 121974</strain>
    </source>
</reference>
<dbReference type="Gene3D" id="3.40.50.300">
    <property type="entry name" value="P-loop containing nucleotide triphosphate hydrolases"/>
    <property type="match status" value="3"/>
</dbReference>
<feature type="compositionally biased region" description="Basic residues" evidence="6">
    <location>
        <begin position="350"/>
        <end position="362"/>
    </location>
</feature>